<reference evidence="2" key="1">
    <citation type="submission" date="2017-09" db="EMBL/GenBank/DDBJ databases">
        <title>Depth-based differentiation of microbial function through sediment-hosted aquifers and enrichment of novel symbionts in the deep terrestrial subsurface.</title>
        <authorList>
            <person name="Probst A.J."/>
            <person name="Ladd B."/>
            <person name="Jarett J.K."/>
            <person name="Geller-Mcgrath D.E."/>
            <person name="Sieber C.M.K."/>
            <person name="Emerson J.B."/>
            <person name="Anantharaman K."/>
            <person name="Thomas B.C."/>
            <person name="Malmstrom R."/>
            <person name="Stieglmeier M."/>
            <person name="Klingl A."/>
            <person name="Woyke T."/>
            <person name="Ryan C.M."/>
            <person name="Banfield J.F."/>
        </authorList>
    </citation>
    <scope>NUCLEOTIDE SEQUENCE [LARGE SCALE GENOMIC DNA]</scope>
</reference>
<dbReference type="AlphaFoldDB" id="A0A2H0UAW6"/>
<sequence>MTKLLEKAIAKVQKFPAEDQDVFAIALLSLAGEKTPIVKLDPKTRAAIREGTAQARRGEFVSDRSMKAFRIFSFCAR</sequence>
<accession>A0A2H0UAW6</accession>
<evidence type="ECO:0000313" key="1">
    <source>
        <dbReference type="EMBL" id="PIR83551.1"/>
    </source>
</evidence>
<evidence type="ECO:0000313" key="2">
    <source>
        <dbReference type="Proteomes" id="UP000231192"/>
    </source>
</evidence>
<gene>
    <name evidence="1" type="ORF">COU18_02605</name>
</gene>
<dbReference type="EMBL" id="PFBK01000008">
    <property type="protein sequence ID" value="PIR83551.1"/>
    <property type="molecule type" value="Genomic_DNA"/>
</dbReference>
<proteinExistence type="predicted"/>
<organism evidence="1 2">
    <name type="scientific">Candidatus Kaiserbacteria bacterium CG10_big_fil_rev_8_21_14_0_10_51_14</name>
    <dbReference type="NCBI Taxonomy" id="1974610"/>
    <lineage>
        <taxon>Bacteria</taxon>
        <taxon>Candidatus Kaiseribacteriota</taxon>
    </lineage>
</organism>
<dbReference type="Proteomes" id="UP000231192">
    <property type="component" value="Unassembled WGS sequence"/>
</dbReference>
<name>A0A2H0UAW6_9BACT</name>
<protein>
    <submittedName>
        <fullName evidence="1">Uncharacterized protein</fullName>
    </submittedName>
</protein>
<comment type="caution">
    <text evidence="1">The sequence shown here is derived from an EMBL/GenBank/DDBJ whole genome shotgun (WGS) entry which is preliminary data.</text>
</comment>